<dbReference type="Proteomes" id="UP000291469">
    <property type="component" value="Chromosome"/>
</dbReference>
<dbReference type="KEGG" id="erz:ER308_16660"/>
<keyword evidence="2" id="KW-1185">Reference proteome</keyword>
<dbReference type="RefSeq" id="WP_131156035.1">
    <property type="nucleotide sequence ID" value="NZ_CP036402.1"/>
</dbReference>
<sequence length="200" mass="22401">MPMLLLAQGLERLLKLTYVVATIHRTGAAPQPSELKPRSGISHDLHKAIDYVAAISEPHASRLLEQRDEPVTRLLLKLLSAAALRDRYHFLDLLTGDQRRHPADDDPNRRWESELERAVIDARPEVRDALLSGDPQRRERAHQAVSADISMRVGELLGAVHHLWANRDVVGADATKHATTIRTYGHLGAQQQQLWAPIAL</sequence>
<reference evidence="1 2" key="1">
    <citation type="submission" date="2019-01" db="EMBL/GenBank/DDBJ databases">
        <title>Egibacter rhizosphaerae EGI 80759T.</title>
        <authorList>
            <person name="Chen D.-D."/>
            <person name="Tian Y."/>
            <person name="Jiao J.-Y."/>
            <person name="Zhang X.-T."/>
            <person name="Zhang Y.-G."/>
            <person name="Zhang Y."/>
            <person name="Xiao M."/>
            <person name="Shu W.-S."/>
            <person name="Li W.-J."/>
        </authorList>
    </citation>
    <scope>NUCLEOTIDE SEQUENCE [LARGE SCALE GENOMIC DNA]</scope>
    <source>
        <strain evidence="1 2">EGI 80759</strain>
    </source>
</reference>
<dbReference type="EMBL" id="CP036402">
    <property type="protein sequence ID" value="QBI21042.1"/>
    <property type="molecule type" value="Genomic_DNA"/>
</dbReference>
<evidence type="ECO:0000313" key="2">
    <source>
        <dbReference type="Proteomes" id="UP000291469"/>
    </source>
</evidence>
<organism evidence="1 2">
    <name type="scientific">Egibacter rhizosphaerae</name>
    <dbReference type="NCBI Taxonomy" id="1670831"/>
    <lineage>
        <taxon>Bacteria</taxon>
        <taxon>Bacillati</taxon>
        <taxon>Actinomycetota</taxon>
        <taxon>Nitriliruptoria</taxon>
        <taxon>Egibacterales</taxon>
        <taxon>Egibacteraceae</taxon>
        <taxon>Egibacter</taxon>
    </lineage>
</organism>
<proteinExistence type="predicted"/>
<protein>
    <submittedName>
        <fullName evidence="1">Uncharacterized protein</fullName>
    </submittedName>
</protein>
<name>A0A411YIY8_9ACTN</name>
<dbReference type="AlphaFoldDB" id="A0A411YIY8"/>
<dbReference type="OrthoDB" id="9807356at2"/>
<accession>A0A411YIY8</accession>
<evidence type="ECO:0000313" key="1">
    <source>
        <dbReference type="EMBL" id="QBI21042.1"/>
    </source>
</evidence>
<gene>
    <name evidence="1" type="ORF">ER308_16660</name>
</gene>